<dbReference type="WBParaSite" id="ACRNAN_scaffold2428.g27785.t1">
    <property type="protein sequence ID" value="ACRNAN_scaffold2428.g27785.t1"/>
    <property type="gene ID" value="ACRNAN_scaffold2428.g27785"/>
</dbReference>
<accession>A0A914DF29</accession>
<sequence length="110" mass="12164">MCGVAVLSICGVIVHGLILYGLRTEKPCPFILYLIIKPIEILGLLGAILGLSTEVITSITIISGAGDDQVPDITSLFMVLAVKIWFWSIIYKTYSYFKRIQSIKLNVVFL</sequence>
<keyword evidence="2" id="KW-1185">Reference proteome</keyword>
<protein>
    <submittedName>
        <fullName evidence="3">Uncharacterized protein</fullName>
    </submittedName>
</protein>
<keyword evidence="1" id="KW-1133">Transmembrane helix</keyword>
<name>A0A914DF29_9BILA</name>
<proteinExistence type="predicted"/>
<keyword evidence="1" id="KW-0812">Transmembrane</keyword>
<evidence type="ECO:0000313" key="2">
    <source>
        <dbReference type="Proteomes" id="UP000887540"/>
    </source>
</evidence>
<reference evidence="3" key="1">
    <citation type="submission" date="2022-11" db="UniProtKB">
        <authorList>
            <consortium name="WormBaseParasite"/>
        </authorList>
    </citation>
    <scope>IDENTIFICATION</scope>
</reference>
<dbReference type="Proteomes" id="UP000887540">
    <property type="component" value="Unplaced"/>
</dbReference>
<keyword evidence="1" id="KW-0472">Membrane</keyword>
<feature type="transmembrane region" description="Helical" evidence="1">
    <location>
        <begin position="73"/>
        <end position="94"/>
    </location>
</feature>
<dbReference type="AlphaFoldDB" id="A0A914DF29"/>
<evidence type="ECO:0000256" key="1">
    <source>
        <dbReference type="SAM" id="Phobius"/>
    </source>
</evidence>
<feature type="transmembrane region" description="Helical" evidence="1">
    <location>
        <begin position="30"/>
        <end position="53"/>
    </location>
</feature>
<evidence type="ECO:0000313" key="3">
    <source>
        <dbReference type="WBParaSite" id="ACRNAN_scaffold2428.g27785.t1"/>
    </source>
</evidence>
<feature type="transmembrane region" description="Helical" evidence="1">
    <location>
        <begin position="6"/>
        <end position="23"/>
    </location>
</feature>
<organism evidence="2 3">
    <name type="scientific">Acrobeloides nanus</name>
    <dbReference type="NCBI Taxonomy" id="290746"/>
    <lineage>
        <taxon>Eukaryota</taxon>
        <taxon>Metazoa</taxon>
        <taxon>Ecdysozoa</taxon>
        <taxon>Nematoda</taxon>
        <taxon>Chromadorea</taxon>
        <taxon>Rhabditida</taxon>
        <taxon>Tylenchina</taxon>
        <taxon>Cephalobomorpha</taxon>
        <taxon>Cephaloboidea</taxon>
        <taxon>Cephalobidae</taxon>
        <taxon>Acrobeloides</taxon>
    </lineage>
</organism>